<dbReference type="PANTHER" id="PTHR10806">
    <property type="entry name" value="SIGNAL PEPTIDASE COMPLEX CATALYTIC SUBUNIT SEC11"/>
    <property type="match status" value="1"/>
</dbReference>
<dbReference type="PANTHER" id="PTHR10806:SF6">
    <property type="entry name" value="SIGNAL PEPTIDASE COMPLEX CATALYTIC SUBUNIT SEC11"/>
    <property type="match status" value="1"/>
</dbReference>
<dbReference type="SUPFAM" id="SSF51306">
    <property type="entry name" value="LexA/Signal peptidase"/>
    <property type="match status" value="1"/>
</dbReference>
<dbReference type="AlphaFoldDB" id="A0A0G0ELR9"/>
<evidence type="ECO:0000256" key="2">
    <source>
        <dbReference type="ARBA" id="ARBA00022692"/>
    </source>
</evidence>
<evidence type="ECO:0000256" key="3">
    <source>
        <dbReference type="ARBA" id="ARBA00022989"/>
    </source>
</evidence>
<evidence type="ECO:0000313" key="7">
    <source>
        <dbReference type="EMBL" id="KKQ02045.1"/>
    </source>
</evidence>
<protein>
    <recommendedName>
        <fullName evidence="5">Signal peptidase I</fullName>
        <ecNumber evidence="5">3.4.21.89</ecNumber>
    </recommendedName>
</protein>
<evidence type="ECO:0000256" key="1">
    <source>
        <dbReference type="ARBA" id="ARBA00004370"/>
    </source>
</evidence>
<dbReference type="InterPro" id="IPR001733">
    <property type="entry name" value="Peptidase_S26B"/>
</dbReference>
<organism evidence="7 8">
    <name type="scientific">Candidatus Roizmanbacteria bacterium GW2011_GWA2_36_23</name>
    <dbReference type="NCBI Taxonomy" id="1618480"/>
    <lineage>
        <taxon>Bacteria</taxon>
        <taxon>Candidatus Roizmaniibacteriota</taxon>
    </lineage>
</organism>
<dbReference type="STRING" id="1618480.US11_C0001G0004"/>
<dbReference type="EMBL" id="LBRS01000001">
    <property type="protein sequence ID" value="KKQ02045.1"/>
    <property type="molecule type" value="Genomic_DNA"/>
</dbReference>
<comment type="subcellular location">
    <subcellularLocation>
        <location evidence="1">Membrane</location>
    </subcellularLocation>
</comment>
<dbReference type="EC" id="3.4.21.89" evidence="5"/>
<comment type="caution">
    <text evidence="7">The sequence shown here is derived from an EMBL/GenBank/DDBJ whole genome shotgun (WGS) entry which is preliminary data.</text>
</comment>
<dbReference type="GO" id="GO:0006465">
    <property type="term" value="P:signal peptide processing"/>
    <property type="evidence" value="ECO:0007669"/>
    <property type="project" value="UniProtKB-UniRule"/>
</dbReference>
<reference evidence="7 8" key="1">
    <citation type="journal article" date="2015" name="Nature">
        <title>rRNA introns, odd ribosomes, and small enigmatic genomes across a large radiation of phyla.</title>
        <authorList>
            <person name="Brown C.T."/>
            <person name="Hug L.A."/>
            <person name="Thomas B.C."/>
            <person name="Sharon I."/>
            <person name="Castelle C.J."/>
            <person name="Singh A."/>
            <person name="Wilkins M.J."/>
            <person name="Williams K.H."/>
            <person name="Banfield J.F."/>
        </authorList>
    </citation>
    <scope>NUCLEOTIDE SEQUENCE [LARGE SCALE GENOMIC DNA]</scope>
</reference>
<dbReference type="InterPro" id="IPR036286">
    <property type="entry name" value="LexA/Signal_pep-like_sf"/>
</dbReference>
<dbReference type="GO" id="GO:0004252">
    <property type="term" value="F:serine-type endopeptidase activity"/>
    <property type="evidence" value="ECO:0007669"/>
    <property type="project" value="UniProtKB-UniRule"/>
</dbReference>
<keyword evidence="2 6" id="KW-0812">Transmembrane</keyword>
<accession>A0A0G0ELR9</accession>
<evidence type="ECO:0000256" key="4">
    <source>
        <dbReference type="ARBA" id="ARBA00023136"/>
    </source>
</evidence>
<dbReference type="InterPro" id="IPR019533">
    <property type="entry name" value="Peptidase_S26"/>
</dbReference>
<sequence>MKAIKIVFDIFSWLLLGSFILLVIFTLGSNTNMLGGYKSFLVQSGSMEPTIMIGDIIISHKQYQYNKNDVVTFMNADQRVVTHRIIEASVSKDKTSFITKGDANRSEDSDLITDENIIGKVIFIIPKLGYLVGFIKTPIGLVVFMVLPALALIVNELVKIFSKNA</sequence>
<dbReference type="PRINTS" id="PR00728">
    <property type="entry name" value="SIGNALPTASE"/>
</dbReference>
<feature type="transmembrane region" description="Helical" evidence="6">
    <location>
        <begin position="6"/>
        <end position="28"/>
    </location>
</feature>
<keyword evidence="4 6" id="KW-0472">Membrane</keyword>
<feature type="transmembrane region" description="Helical" evidence="6">
    <location>
        <begin position="128"/>
        <end position="154"/>
    </location>
</feature>
<dbReference type="GO" id="GO:0009003">
    <property type="term" value="F:signal peptidase activity"/>
    <property type="evidence" value="ECO:0007669"/>
    <property type="project" value="UniProtKB-EC"/>
</dbReference>
<dbReference type="CDD" id="cd06530">
    <property type="entry name" value="S26_SPase_I"/>
    <property type="match status" value="1"/>
</dbReference>
<evidence type="ECO:0000256" key="5">
    <source>
        <dbReference type="NCBIfam" id="TIGR02228"/>
    </source>
</evidence>
<proteinExistence type="predicted"/>
<dbReference type="Proteomes" id="UP000034344">
    <property type="component" value="Unassembled WGS sequence"/>
</dbReference>
<name>A0A0G0ELR9_9BACT</name>
<keyword evidence="3 6" id="KW-1133">Transmembrane helix</keyword>
<gene>
    <name evidence="7" type="ORF">US11_C0001G0004</name>
</gene>
<evidence type="ECO:0000256" key="6">
    <source>
        <dbReference type="SAM" id="Phobius"/>
    </source>
</evidence>
<dbReference type="Gene3D" id="2.10.109.10">
    <property type="entry name" value="Umud Fragment, subunit A"/>
    <property type="match status" value="1"/>
</dbReference>
<evidence type="ECO:0000313" key="8">
    <source>
        <dbReference type="Proteomes" id="UP000034344"/>
    </source>
</evidence>
<dbReference type="GO" id="GO:0016020">
    <property type="term" value="C:membrane"/>
    <property type="evidence" value="ECO:0007669"/>
    <property type="project" value="UniProtKB-SubCell"/>
</dbReference>
<dbReference type="NCBIfam" id="TIGR02228">
    <property type="entry name" value="sigpep_I_arch"/>
    <property type="match status" value="1"/>
</dbReference>